<reference evidence="3" key="1">
    <citation type="journal article" date="2014" name="Front. Microbiol.">
        <title>High frequency of phylogenetically diverse reductive dehalogenase-homologous genes in deep subseafloor sedimentary metagenomes.</title>
        <authorList>
            <person name="Kawai M."/>
            <person name="Futagami T."/>
            <person name="Toyoda A."/>
            <person name="Takaki Y."/>
            <person name="Nishi S."/>
            <person name="Hori S."/>
            <person name="Arai W."/>
            <person name="Tsubouchi T."/>
            <person name="Morono Y."/>
            <person name="Uchiyama I."/>
            <person name="Ito T."/>
            <person name="Fujiyama A."/>
            <person name="Inagaki F."/>
            <person name="Takami H."/>
        </authorList>
    </citation>
    <scope>NUCLEOTIDE SEQUENCE</scope>
    <source>
        <strain evidence="3">Expedition CK06-06</strain>
    </source>
</reference>
<proteinExistence type="inferred from homology"/>
<dbReference type="GO" id="GO:0006635">
    <property type="term" value="P:fatty acid beta-oxidation"/>
    <property type="evidence" value="ECO:0007669"/>
    <property type="project" value="TreeGrafter"/>
</dbReference>
<evidence type="ECO:0008006" key="4">
    <source>
        <dbReference type="Google" id="ProtNLM"/>
    </source>
</evidence>
<keyword evidence="2" id="KW-0456">Lyase</keyword>
<name>X0YX17_9ZZZZ</name>
<dbReference type="AlphaFoldDB" id="X0YX17"/>
<evidence type="ECO:0000256" key="1">
    <source>
        <dbReference type="ARBA" id="ARBA00005254"/>
    </source>
</evidence>
<dbReference type="Pfam" id="PF00378">
    <property type="entry name" value="ECH_1"/>
    <property type="match status" value="1"/>
</dbReference>
<dbReference type="InterPro" id="IPR014748">
    <property type="entry name" value="Enoyl-CoA_hydra_C"/>
</dbReference>
<dbReference type="EMBL" id="BART01008974">
    <property type="protein sequence ID" value="GAG60765.1"/>
    <property type="molecule type" value="Genomic_DNA"/>
</dbReference>
<dbReference type="CDD" id="cd06558">
    <property type="entry name" value="crotonase-like"/>
    <property type="match status" value="1"/>
</dbReference>
<feature type="non-terminal residue" evidence="3">
    <location>
        <position position="1"/>
    </location>
</feature>
<gene>
    <name evidence="3" type="ORF">S01H4_20027</name>
</gene>
<evidence type="ECO:0000313" key="3">
    <source>
        <dbReference type="EMBL" id="GAG60765.1"/>
    </source>
</evidence>
<dbReference type="PANTHER" id="PTHR11941">
    <property type="entry name" value="ENOYL-COA HYDRATASE-RELATED"/>
    <property type="match status" value="1"/>
</dbReference>
<dbReference type="Gene3D" id="1.10.12.10">
    <property type="entry name" value="Lyase 2-enoyl-coa Hydratase, Chain A, domain 2"/>
    <property type="match status" value="1"/>
</dbReference>
<protein>
    <recommendedName>
        <fullName evidence="4">Enoyl-CoA hydratase</fullName>
    </recommendedName>
</protein>
<comment type="caution">
    <text evidence="3">The sequence shown here is derived from an EMBL/GenBank/DDBJ whole genome shotgun (WGS) entry which is preliminary data.</text>
</comment>
<organism evidence="3">
    <name type="scientific">marine sediment metagenome</name>
    <dbReference type="NCBI Taxonomy" id="412755"/>
    <lineage>
        <taxon>unclassified sequences</taxon>
        <taxon>metagenomes</taxon>
        <taxon>ecological metagenomes</taxon>
    </lineage>
</organism>
<dbReference type="SUPFAM" id="SSF52096">
    <property type="entry name" value="ClpP/crotonase"/>
    <property type="match status" value="1"/>
</dbReference>
<evidence type="ECO:0000256" key="2">
    <source>
        <dbReference type="ARBA" id="ARBA00023239"/>
    </source>
</evidence>
<sequence length="140" mass="15530">VILIAVKDVKIGTAFIGIGLAPGCGTQFFTNIVGYQKACEYILTSKNFTVEEALNLRLVNKIVEKDDLDITIEEFLSKFRKLPPIAIGKAKMLINKSLENNMIQHLELESKTAAYTAGTEDFKEGVAAFTEKRKPTYKGK</sequence>
<dbReference type="Gene3D" id="3.90.226.10">
    <property type="entry name" value="2-enoyl-CoA Hydratase, Chain A, domain 1"/>
    <property type="match status" value="1"/>
</dbReference>
<dbReference type="GO" id="GO:0016836">
    <property type="term" value="F:hydro-lyase activity"/>
    <property type="evidence" value="ECO:0007669"/>
    <property type="project" value="UniProtKB-ARBA"/>
</dbReference>
<dbReference type="InterPro" id="IPR001753">
    <property type="entry name" value="Enoyl-CoA_hydra/iso"/>
</dbReference>
<dbReference type="InterPro" id="IPR029045">
    <property type="entry name" value="ClpP/crotonase-like_dom_sf"/>
</dbReference>
<comment type="similarity">
    <text evidence="1">Belongs to the enoyl-CoA hydratase/isomerase family.</text>
</comment>
<dbReference type="FunFam" id="1.10.12.10:FF:000001">
    <property type="entry name" value="Probable enoyl-CoA hydratase, mitochondrial"/>
    <property type="match status" value="1"/>
</dbReference>
<dbReference type="PANTHER" id="PTHR11941:SF54">
    <property type="entry name" value="ENOYL-COA HYDRATASE, MITOCHONDRIAL"/>
    <property type="match status" value="1"/>
</dbReference>
<accession>X0YX17</accession>